<evidence type="ECO:0000256" key="1">
    <source>
        <dbReference type="SAM" id="Phobius"/>
    </source>
</evidence>
<accession>A0A6L2QAL5</accession>
<dbReference type="AlphaFoldDB" id="A0A6L2QAL5"/>
<name>A0A6L2QAL5_COPFO</name>
<keyword evidence="1" id="KW-0812">Transmembrane</keyword>
<evidence type="ECO:0000313" key="3">
    <source>
        <dbReference type="Proteomes" id="UP000502823"/>
    </source>
</evidence>
<feature type="non-terminal residue" evidence="2">
    <location>
        <position position="1"/>
    </location>
</feature>
<feature type="transmembrane region" description="Helical" evidence="1">
    <location>
        <begin position="26"/>
        <end position="46"/>
    </location>
</feature>
<proteinExistence type="predicted"/>
<reference evidence="3" key="1">
    <citation type="submission" date="2020-01" db="EMBL/GenBank/DDBJ databases">
        <title>Draft genome sequence of the Termite Coptotermes fromosanus.</title>
        <authorList>
            <person name="Itakura S."/>
            <person name="Yosikawa Y."/>
            <person name="Umezawa K."/>
        </authorList>
    </citation>
    <scope>NUCLEOTIDE SEQUENCE [LARGE SCALE GENOMIC DNA]</scope>
</reference>
<protein>
    <submittedName>
        <fullName evidence="2">Uncharacterized protein</fullName>
    </submittedName>
</protein>
<dbReference type="Proteomes" id="UP000502823">
    <property type="component" value="Unassembled WGS sequence"/>
</dbReference>
<gene>
    <name evidence="2" type="ORF">Cfor_10566</name>
</gene>
<feature type="transmembrane region" description="Helical" evidence="1">
    <location>
        <begin position="77"/>
        <end position="103"/>
    </location>
</feature>
<keyword evidence="1" id="KW-0472">Membrane</keyword>
<dbReference type="EMBL" id="BLKM01001381">
    <property type="protein sequence ID" value="GFG40018.1"/>
    <property type="molecule type" value="Genomic_DNA"/>
</dbReference>
<feature type="transmembrane region" description="Helical" evidence="1">
    <location>
        <begin position="245"/>
        <end position="267"/>
    </location>
</feature>
<feature type="non-terminal residue" evidence="2">
    <location>
        <position position="299"/>
    </location>
</feature>
<keyword evidence="3" id="KW-1185">Reference proteome</keyword>
<comment type="caution">
    <text evidence="2">The sequence shown here is derived from an EMBL/GenBank/DDBJ whole genome shotgun (WGS) entry which is preliminary data.</text>
</comment>
<dbReference type="InParanoid" id="A0A6L2QAL5"/>
<evidence type="ECO:0000313" key="2">
    <source>
        <dbReference type="EMBL" id="GFG40018.1"/>
    </source>
</evidence>
<dbReference type="OrthoDB" id="6366728at2759"/>
<keyword evidence="1" id="KW-1133">Transmembrane helix</keyword>
<sequence length="299" mass="34917">FVIVFGWRIQNSYTSDKHMTVILTDANIFCLNSSLALVSLLMAVAFNKRGMLRLINGIAYVDKTLLSRPKTVYKKTYSFVLLQVIYLLCTHVVFYCFETWVWIDEFSSKNFQHLPFSYLTRSIVYLMETQYINFILLFRHRFREINTSLKRMCENGEIDLIRKLELKCAHDFGISPLVLEPNPPSRGVYLSFATRRAKKLETLETNISRSRCDTPYHHQLLLMRGLHYTLCDLASSLDHMYGLQILVDFTLSFVTLTTSIYFCIRFMTQQHIKSDVTESDGVTRAFSISVVWLFLVTIR</sequence>
<organism evidence="2 3">
    <name type="scientific">Coptotermes formosanus</name>
    <name type="common">Formosan subterranean termite</name>
    <dbReference type="NCBI Taxonomy" id="36987"/>
    <lineage>
        <taxon>Eukaryota</taxon>
        <taxon>Metazoa</taxon>
        <taxon>Ecdysozoa</taxon>
        <taxon>Arthropoda</taxon>
        <taxon>Hexapoda</taxon>
        <taxon>Insecta</taxon>
        <taxon>Pterygota</taxon>
        <taxon>Neoptera</taxon>
        <taxon>Polyneoptera</taxon>
        <taxon>Dictyoptera</taxon>
        <taxon>Blattodea</taxon>
        <taxon>Blattoidea</taxon>
        <taxon>Termitoidae</taxon>
        <taxon>Rhinotermitidae</taxon>
        <taxon>Coptotermes</taxon>
    </lineage>
</organism>